<feature type="chain" id="PRO_5025580577" description="Multidrug DMT transporter permease" evidence="3">
    <location>
        <begin position="21"/>
        <end position="306"/>
    </location>
</feature>
<evidence type="ECO:0000313" key="5">
    <source>
        <dbReference type="Proteomes" id="UP000435304"/>
    </source>
</evidence>
<evidence type="ECO:0000256" key="3">
    <source>
        <dbReference type="SAM" id="SignalP"/>
    </source>
</evidence>
<keyword evidence="2" id="KW-1133">Transmembrane helix</keyword>
<reference evidence="4 5" key="1">
    <citation type="submission" date="2019-12" db="EMBL/GenBank/DDBJ databases">
        <title>Auraticoccus cholistani sp. nov., an actinomycete isolated from soil of Cholistan desert.</title>
        <authorList>
            <person name="Cheema M.T."/>
        </authorList>
    </citation>
    <scope>NUCLEOTIDE SEQUENCE [LARGE SCALE GENOMIC DNA]</scope>
    <source>
        <strain evidence="4 5">F435</strain>
    </source>
</reference>
<keyword evidence="2" id="KW-0472">Membrane</keyword>
<feature type="transmembrane region" description="Helical" evidence="2">
    <location>
        <begin position="258"/>
        <end position="281"/>
    </location>
</feature>
<keyword evidence="2" id="KW-0812">Transmembrane</keyword>
<feature type="signal peptide" evidence="3">
    <location>
        <begin position="1"/>
        <end position="20"/>
    </location>
</feature>
<dbReference type="Proteomes" id="UP000435304">
    <property type="component" value="Unassembled WGS sequence"/>
</dbReference>
<evidence type="ECO:0008006" key="6">
    <source>
        <dbReference type="Google" id="ProtNLM"/>
    </source>
</evidence>
<accession>A0A6A9V1U7</accession>
<feature type="transmembrane region" description="Helical" evidence="2">
    <location>
        <begin position="169"/>
        <end position="192"/>
    </location>
</feature>
<feature type="region of interest" description="Disordered" evidence="1">
    <location>
        <begin position="284"/>
        <end position="306"/>
    </location>
</feature>
<feature type="transmembrane region" description="Helical" evidence="2">
    <location>
        <begin position="139"/>
        <end position="157"/>
    </location>
</feature>
<comment type="caution">
    <text evidence="4">The sequence shown here is derived from an EMBL/GenBank/DDBJ whole genome shotgun (WGS) entry which is preliminary data.</text>
</comment>
<keyword evidence="3" id="KW-0732">Signal</keyword>
<dbReference type="PANTHER" id="PTHR40761">
    <property type="entry name" value="CONSERVED INTEGRAL MEMBRANE ALANINE VALINE AND LEUCINE RICH PROTEIN-RELATED"/>
    <property type="match status" value="1"/>
</dbReference>
<protein>
    <recommendedName>
        <fullName evidence="6">Multidrug DMT transporter permease</fullName>
    </recommendedName>
</protein>
<dbReference type="AlphaFoldDB" id="A0A6A9V1U7"/>
<feature type="transmembrane region" description="Helical" evidence="2">
    <location>
        <begin position="107"/>
        <end position="127"/>
    </location>
</feature>
<proteinExistence type="predicted"/>
<evidence type="ECO:0000256" key="1">
    <source>
        <dbReference type="SAM" id="MobiDB-lite"/>
    </source>
</evidence>
<keyword evidence="5" id="KW-1185">Reference proteome</keyword>
<evidence type="ECO:0000256" key="2">
    <source>
        <dbReference type="SAM" id="Phobius"/>
    </source>
</evidence>
<feature type="transmembrane region" description="Helical" evidence="2">
    <location>
        <begin position="75"/>
        <end position="95"/>
    </location>
</feature>
<feature type="compositionally biased region" description="Basic and acidic residues" evidence="1">
    <location>
        <begin position="284"/>
        <end position="293"/>
    </location>
</feature>
<dbReference type="RefSeq" id="WP_156611847.1">
    <property type="nucleotide sequence ID" value="NZ_WPCU01000010.1"/>
</dbReference>
<dbReference type="PANTHER" id="PTHR40761:SF1">
    <property type="entry name" value="CONSERVED INTEGRAL MEMBRANE ALANINE VALINE AND LEUCINE RICH PROTEIN-RELATED"/>
    <property type="match status" value="1"/>
</dbReference>
<gene>
    <name evidence="4" type="ORF">GC722_16400</name>
</gene>
<sequence>MWIAAAIALSLVAAVCFAGAAAHQHRAVGHHVERTEQTRHLDLRHFWALVRTPRWLLGVGLGGLGALLHINALRLAPVAVVQPVGVVAVPLSVLLTARRTRTRPPRLVWSGVAATVLGVFGFVLLTAREARSEVPALEGILLVSAVVAVACVVLVLAARSAPRRWPTLLWATAGACAFGLASAYVKALFLLLGARTPLTAPAVWVTAAVMLLAYVLGAWMVQHGYLAGSPEVVVGALTVTDPVVAVLIGLFLLGEGGFGPLTVLAMLGCAALAVGGVVALSSHHPEAGQHRPPLDTPVHPPQRSAP</sequence>
<name>A0A6A9V1U7_9ACTN</name>
<dbReference type="EMBL" id="WPCU01000010">
    <property type="protein sequence ID" value="MVA77586.1"/>
    <property type="molecule type" value="Genomic_DNA"/>
</dbReference>
<feature type="transmembrane region" description="Helical" evidence="2">
    <location>
        <begin position="198"/>
        <end position="220"/>
    </location>
</feature>
<feature type="transmembrane region" description="Helical" evidence="2">
    <location>
        <begin position="232"/>
        <end position="252"/>
    </location>
</feature>
<organism evidence="4 5">
    <name type="scientific">Auraticoccus cholistanensis</name>
    <dbReference type="NCBI Taxonomy" id="2656650"/>
    <lineage>
        <taxon>Bacteria</taxon>
        <taxon>Bacillati</taxon>
        <taxon>Actinomycetota</taxon>
        <taxon>Actinomycetes</taxon>
        <taxon>Propionibacteriales</taxon>
        <taxon>Propionibacteriaceae</taxon>
        <taxon>Auraticoccus</taxon>
    </lineage>
</organism>
<evidence type="ECO:0000313" key="4">
    <source>
        <dbReference type="EMBL" id="MVA77586.1"/>
    </source>
</evidence>